<evidence type="ECO:0000313" key="1">
    <source>
        <dbReference type="EMBL" id="SVB03767.1"/>
    </source>
</evidence>
<dbReference type="PANTHER" id="PTHR43459">
    <property type="entry name" value="ENOYL-COA HYDRATASE"/>
    <property type="match status" value="1"/>
</dbReference>
<dbReference type="InterPro" id="IPR029045">
    <property type="entry name" value="ClpP/crotonase-like_dom_sf"/>
</dbReference>
<protein>
    <recommendedName>
        <fullName evidence="2">Enoyl-CoA hydratase</fullName>
    </recommendedName>
</protein>
<gene>
    <name evidence="1" type="ORF">METZ01_LOCUS156621</name>
</gene>
<dbReference type="AlphaFoldDB" id="A0A382AS04"/>
<proteinExistence type="predicted"/>
<dbReference type="Gene3D" id="1.10.12.10">
    <property type="entry name" value="Lyase 2-enoyl-coa Hydratase, Chain A, domain 2"/>
    <property type="match status" value="1"/>
</dbReference>
<dbReference type="CDD" id="cd06558">
    <property type="entry name" value="crotonase-like"/>
    <property type="match status" value="1"/>
</dbReference>
<organism evidence="1">
    <name type="scientific">marine metagenome</name>
    <dbReference type="NCBI Taxonomy" id="408172"/>
    <lineage>
        <taxon>unclassified sequences</taxon>
        <taxon>metagenomes</taxon>
        <taxon>ecological metagenomes</taxon>
    </lineage>
</organism>
<dbReference type="Pfam" id="PF00378">
    <property type="entry name" value="ECH_1"/>
    <property type="match status" value="2"/>
</dbReference>
<evidence type="ECO:0008006" key="2">
    <source>
        <dbReference type="Google" id="ProtNLM"/>
    </source>
</evidence>
<name>A0A382AS04_9ZZZZ</name>
<dbReference type="SUPFAM" id="SSF52096">
    <property type="entry name" value="ClpP/crotonase"/>
    <property type="match status" value="1"/>
</dbReference>
<dbReference type="EMBL" id="UINC01026395">
    <property type="protein sequence ID" value="SVB03767.1"/>
    <property type="molecule type" value="Genomic_DNA"/>
</dbReference>
<dbReference type="Gene3D" id="3.90.226.10">
    <property type="entry name" value="2-enoyl-CoA Hydratase, Chain A, domain 1"/>
    <property type="match status" value="1"/>
</dbReference>
<dbReference type="PANTHER" id="PTHR43459:SF1">
    <property type="entry name" value="EG:BACN32G11.4 PROTEIN"/>
    <property type="match status" value="1"/>
</dbReference>
<dbReference type="InterPro" id="IPR014748">
    <property type="entry name" value="Enoyl-CoA_hydra_C"/>
</dbReference>
<dbReference type="InterPro" id="IPR001753">
    <property type="entry name" value="Enoyl-CoA_hydra/iso"/>
</dbReference>
<accession>A0A382AS04</accession>
<sequence length="286" mass="31376">MAYEFIQTENREGVYVITMHDPTTRNALGPQMATEILECLDTFEDDPACRVLLLTGTEPSFCSGANVRGFNQRIQDREAGKVDSGEPEPLPWGRMESQYATRGQKVVFGGGASSIPLRIHKLQKPSVAAVNGHAIGVGMGVALACDIRYTAEKAVFSEAFARMGLIPGDGSCWQLPRLIGMSNTLLLQYTGDRIDGAEAYRLGIASKLFSDDELFDASLELASRLAKGATQSHALTKYLVHKSLSMDFEESLELALVAQEQVRRTEDHKEAVQAFLEKRPSSFKGR</sequence>
<reference evidence="1" key="1">
    <citation type="submission" date="2018-05" db="EMBL/GenBank/DDBJ databases">
        <authorList>
            <person name="Lanie J.A."/>
            <person name="Ng W.-L."/>
            <person name="Kazmierczak K.M."/>
            <person name="Andrzejewski T.M."/>
            <person name="Davidsen T.M."/>
            <person name="Wayne K.J."/>
            <person name="Tettelin H."/>
            <person name="Glass J.I."/>
            <person name="Rusch D."/>
            <person name="Podicherti R."/>
            <person name="Tsui H.-C.T."/>
            <person name="Winkler M.E."/>
        </authorList>
    </citation>
    <scope>NUCLEOTIDE SEQUENCE</scope>
</reference>